<dbReference type="AlphaFoldDB" id="A0A565CPK7"/>
<accession>A0A565CPK7</accession>
<proteinExistence type="predicted"/>
<keyword evidence="2" id="KW-1185">Reference proteome</keyword>
<dbReference type="EMBL" id="CABITT030000008">
    <property type="protein sequence ID" value="VVB15396.1"/>
    <property type="molecule type" value="Genomic_DNA"/>
</dbReference>
<reference evidence="1" key="1">
    <citation type="submission" date="2019-07" db="EMBL/GenBank/DDBJ databases">
        <authorList>
            <person name="Dittberner H."/>
        </authorList>
    </citation>
    <scope>NUCLEOTIDE SEQUENCE [LARGE SCALE GENOMIC DNA]</scope>
</reference>
<comment type="caution">
    <text evidence="1">The sequence shown here is derived from an EMBL/GenBank/DDBJ whole genome shotgun (WGS) entry which is preliminary data.</text>
</comment>
<sequence length="127" mass="14232">MIFSLNRQRQETRRVRDVPEESERIIAVQRLRRIVGATAGPEKFHRASPLKREQARAAGASHFGLNGCLIPKVEFVDPVGNRLGFQDAKAHLTARVRETSNGSRGGCCISKAKRKRKQEEKINKGSI</sequence>
<organism evidence="1 2">
    <name type="scientific">Arabis nemorensis</name>
    <dbReference type="NCBI Taxonomy" id="586526"/>
    <lineage>
        <taxon>Eukaryota</taxon>
        <taxon>Viridiplantae</taxon>
        <taxon>Streptophyta</taxon>
        <taxon>Embryophyta</taxon>
        <taxon>Tracheophyta</taxon>
        <taxon>Spermatophyta</taxon>
        <taxon>Magnoliopsida</taxon>
        <taxon>eudicotyledons</taxon>
        <taxon>Gunneridae</taxon>
        <taxon>Pentapetalae</taxon>
        <taxon>rosids</taxon>
        <taxon>malvids</taxon>
        <taxon>Brassicales</taxon>
        <taxon>Brassicaceae</taxon>
        <taxon>Arabideae</taxon>
        <taxon>Arabis</taxon>
    </lineage>
</organism>
<dbReference type="Proteomes" id="UP000489600">
    <property type="component" value="Unassembled WGS sequence"/>
</dbReference>
<protein>
    <submittedName>
        <fullName evidence="1">Uncharacterized protein</fullName>
    </submittedName>
</protein>
<evidence type="ECO:0000313" key="2">
    <source>
        <dbReference type="Proteomes" id="UP000489600"/>
    </source>
</evidence>
<name>A0A565CPK7_9BRAS</name>
<gene>
    <name evidence="1" type="ORF">ANE_LOCUS25840</name>
</gene>
<evidence type="ECO:0000313" key="1">
    <source>
        <dbReference type="EMBL" id="VVB15396.1"/>
    </source>
</evidence>